<dbReference type="Proteomes" id="UP001429601">
    <property type="component" value="Unassembled WGS sequence"/>
</dbReference>
<protein>
    <recommendedName>
        <fullName evidence="4">DUF1579 domain-containing protein</fullName>
    </recommendedName>
</protein>
<comment type="caution">
    <text evidence="2">The sequence shown here is derived from an EMBL/GenBank/DDBJ whole genome shotgun (WGS) entry which is preliminary data.</text>
</comment>
<evidence type="ECO:0008006" key="4">
    <source>
        <dbReference type="Google" id="ProtNLM"/>
    </source>
</evidence>
<keyword evidence="1" id="KW-0732">Signal</keyword>
<evidence type="ECO:0000313" key="2">
    <source>
        <dbReference type="EMBL" id="NID06876.1"/>
    </source>
</evidence>
<gene>
    <name evidence="2" type="ORF">HBF26_18460</name>
</gene>
<reference evidence="2 3" key="1">
    <citation type="journal article" date="2011" name="Curr. Microbiol.">
        <title>Luteibacter jiangsuensis sp. nov.: a methamidophos-degrading bacterium isolated from a methamidophos-manufacturing factory.</title>
        <authorList>
            <person name="Wang L."/>
            <person name="Wang G.L."/>
            <person name="Li S.P."/>
            <person name="Jiang J.D."/>
        </authorList>
    </citation>
    <scope>NUCLEOTIDE SEQUENCE [LARGE SCALE GENOMIC DNA]</scope>
    <source>
        <strain evidence="2 3">CGMCC 1.10133</strain>
    </source>
</reference>
<accession>A0ABX0QAX8</accession>
<feature type="chain" id="PRO_5045145962" description="DUF1579 domain-containing protein" evidence="1">
    <location>
        <begin position="28"/>
        <end position="194"/>
    </location>
</feature>
<proteinExistence type="predicted"/>
<sequence>MGRGGCLVTPRGLVAALCLVLAGSAVAAVDQGLPTPEPDGQSDFDWEWGQWLTKVRVRQNPLSGESARWAEFSGTSIVKPLLDGTMNFVELKVKGTGGAIEGGSLRLYSPRSRQWSLNFANARDGLLTAAVYGRFDKKGVGTFVGTDTVDGRAILVRFVVTRLSADVARFEQAYSADGGATWELNWIATDTRVR</sequence>
<name>A0ABX0QAX8_9GAMM</name>
<feature type="signal peptide" evidence="1">
    <location>
        <begin position="1"/>
        <end position="27"/>
    </location>
</feature>
<keyword evidence="3" id="KW-1185">Reference proteome</keyword>
<dbReference type="EMBL" id="JAAQQR010000012">
    <property type="protein sequence ID" value="NID06876.1"/>
    <property type="molecule type" value="Genomic_DNA"/>
</dbReference>
<evidence type="ECO:0000313" key="3">
    <source>
        <dbReference type="Proteomes" id="UP001429601"/>
    </source>
</evidence>
<organism evidence="2 3">
    <name type="scientific">Luteibacter jiangsuensis</name>
    <dbReference type="NCBI Taxonomy" id="637577"/>
    <lineage>
        <taxon>Bacteria</taxon>
        <taxon>Pseudomonadati</taxon>
        <taxon>Pseudomonadota</taxon>
        <taxon>Gammaproteobacteria</taxon>
        <taxon>Lysobacterales</taxon>
        <taxon>Rhodanobacteraceae</taxon>
        <taxon>Luteibacter</taxon>
    </lineage>
</organism>
<evidence type="ECO:0000256" key="1">
    <source>
        <dbReference type="SAM" id="SignalP"/>
    </source>
</evidence>